<name>A0A0V0QT42_PSEPJ</name>
<feature type="domain" description="Tectonic-1-3 N-terminal" evidence="1">
    <location>
        <begin position="9"/>
        <end position="46"/>
    </location>
</feature>
<reference evidence="2 3" key="1">
    <citation type="journal article" date="2015" name="Sci. Rep.">
        <title>Genome of the facultative scuticociliatosis pathogen Pseudocohnilembus persalinus provides insight into its virulence through horizontal gene transfer.</title>
        <authorList>
            <person name="Xiong J."/>
            <person name="Wang G."/>
            <person name="Cheng J."/>
            <person name="Tian M."/>
            <person name="Pan X."/>
            <person name="Warren A."/>
            <person name="Jiang C."/>
            <person name="Yuan D."/>
            <person name="Miao W."/>
        </authorList>
    </citation>
    <scope>NUCLEOTIDE SEQUENCE [LARGE SCALE GENOMIC DNA]</scope>
    <source>
        <strain evidence="2">36N120E</strain>
    </source>
</reference>
<comment type="caution">
    <text evidence="2">The sequence shown here is derived from an EMBL/GenBank/DDBJ whole genome shotgun (WGS) entry which is preliminary data.</text>
</comment>
<keyword evidence="3" id="KW-1185">Reference proteome</keyword>
<dbReference type="InParanoid" id="A0A0V0QT42"/>
<evidence type="ECO:0000259" key="1">
    <source>
        <dbReference type="Pfam" id="PF25752"/>
    </source>
</evidence>
<gene>
    <name evidence="2" type="ORF">PPERSA_04505</name>
</gene>
<evidence type="ECO:0000313" key="2">
    <source>
        <dbReference type="EMBL" id="KRX05468.1"/>
    </source>
</evidence>
<accession>A0A0V0QT42</accession>
<sequence>MQFFQTFKNNFTYNQIFLNFLATDCTCDIMKDQCDQYCCCDGDCSGGLQALWDTQNKCIDLAYPSLLVIPECDDAQIYNIDDLFRTFRVAYNKINVPQRQQFKQ</sequence>
<protein>
    <recommendedName>
        <fullName evidence="1">Tectonic-1-3 N-terminal domain-containing protein</fullName>
    </recommendedName>
</protein>
<dbReference type="AlphaFoldDB" id="A0A0V0QT42"/>
<organism evidence="2 3">
    <name type="scientific">Pseudocohnilembus persalinus</name>
    <name type="common">Ciliate</name>
    <dbReference type="NCBI Taxonomy" id="266149"/>
    <lineage>
        <taxon>Eukaryota</taxon>
        <taxon>Sar</taxon>
        <taxon>Alveolata</taxon>
        <taxon>Ciliophora</taxon>
        <taxon>Intramacronucleata</taxon>
        <taxon>Oligohymenophorea</taxon>
        <taxon>Scuticociliatia</taxon>
        <taxon>Philasterida</taxon>
        <taxon>Pseudocohnilembidae</taxon>
        <taxon>Pseudocohnilembus</taxon>
    </lineage>
</organism>
<dbReference type="Pfam" id="PF25752">
    <property type="entry name" value="DUF1619_N"/>
    <property type="match status" value="1"/>
</dbReference>
<dbReference type="EMBL" id="LDAU01000107">
    <property type="protein sequence ID" value="KRX05468.1"/>
    <property type="molecule type" value="Genomic_DNA"/>
</dbReference>
<dbReference type="Proteomes" id="UP000054937">
    <property type="component" value="Unassembled WGS sequence"/>
</dbReference>
<dbReference type="InterPro" id="IPR057724">
    <property type="entry name" value="TCTN1-3_N"/>
</dbReference>
<proteinExistence type="predicted"/>
<evidence type="ECO:0000313" key="3">
    <source>
        <dbReference type="Proteomes" id="UP000054937"/>
    </source>
</evidence>